<sequence>MRSLKLAAIAAFFSSLVLLAGCATNTAGVTATTPVTQAPTVASFVDTATKVCNVAKPLALGVQNSMNNLTTPLDATDTKNIQNVVGQVDDFCAATDLASTASVQTLVNAIFPVLANVIENSSLSANGKNLALIGLDIAQTSITILVPTVQPSSAPVSEATTSTAPSATTAGTAQ</sequence>
<reference evidence="4" key="1">
    <citation type="journal article" date="2019" name="Int. J. Syst. Evol. Microbiol.">
        <title>The Global Catalogue of Microorganisms (GCM) 10K type strain sequencing project: providing services to taxonomists for standard genome sequencing and annotation.</title>
        <authorList>
            <consortium name="The Broad Institute Genomics Platform"/>
            <consortium name="The Broad Institute Genome Sequencing Center for Infectious Disease"/>
            <person name="Wu L."/>
            <person name="Ma J."/>
        </authorList>
    </citation>
    <scope>NUCLEOTIDE SEQUENCE [LARGE SCALE GENOMIC DNA]</scope>
    <source>
        <strain evidence="4">LMG 24813</strain>
    </source>
</reference>
<accession>A0ABV8NUG5</accession>
<feature type="region of interest" description="Disordered" evidence="1">
    <location>
        <begin position="153"/>
        <end position="174"/>
    </location>
</feature>
<name>A0ABV8NUG5_9BURK</name>
<evidence type="ECO:0000313" key="4">
    <source>
        <dbReference type="Proteomes" id="UP001595848"/>
    </source>
</evidence>
<proteinExistence type="predicted"/>
<organism evidence="3 4">
    <name type="scientific">Candidimonas humi</name>
    <dbReference type="NCBI Taxonomy" id="683355"/>
    <lineage>
        <taxon>Bacteria</taxon>
        <taxon>Pseudomonadati</taxon>
        <taxon>Pseudomonadota</taxon>
        <taxon>Betaproteobacteria</taxon>
        <taxon>Burkholderiales</taxon>
        <taxon>Alcaligenaceae</taxon>
        <taxon>Candidimonas</taxon>
    </lineage>
</organism>
<feature type="chain" id="PRO_5045613288" description="Lipoprotein" evidence="2">
    <location>
        <begin position="21"/>
        <end position="174"/>
    </location>
</feature>
<dbReference type="RefSeq" id="WP_217964152.1">
    <property type="nucleotide sequence ID" value="NZ_JAHTBN010000003.1"/>
</dbReference>
<evidence type="ECO:0008006" key="5">
    <source>
        <dbReference type="Google" id="ProtNLM"/>
    </source>
</evidence>
<protein>
    <recommendedName>
        <fullName evidence="5">Lipoprotein</fullName>
    </recommendedName>
</protein>
<evidence type="ECO:0000256" key="1">
    <source>
        <dbReference type="SAM" id="MobiDB-lite"/>
    </source>
</evidence>
<dbReference type="Proteomes" id="UP001595848">
    <property type="component" value="Unassembled WGS sequence"/>
</dbReference>
<dbReference type="EMBL" id="JBHSBV010000002">
    <property type="protein sequence ID" value="MFC4200610.1"/>
    <property type="molecule type" value="Genomic_DNA"/>
</dbReference>
<feature type="signal peptide" evidence="2">
    <location>
        <begin position="1"/>
        <end position="20"/>
    </location>
</feature>
<gene>
    <name evidence="3" type="ORF">ACFOY1_06575</name>
</gene>
<keyword evidence="4" id="KW-1185">Reference proteome</keyword>
<dbReference type="PROSITE" id="PS51257">
    <property type="entry name" value="PROKAR_LIPOPROTEIN"/>
    <property type="match status" value="1"/>
</dbReference>
<evidence type="ECO:0000313" key="3">
    <source>
        <dbReference type="EMBL" id="MFC4200610.1"/>
    </source>
</evidence>
<evidence type="ECO:0000256" key="2">
    <source>
        <dbReference type="SAM" id="SignalP"/>
    </source>
</evidence>
<comment type="caution">
    <text evidence="3">The sequence shown here is derived from an EMBL/GenBank/DDBJ whole genome shotgun (WGS) entry which is preliminary data.</text>
</comment>
<keyword evidence="2" id="KW-0732">Signal</keyword>